<dbReference type="Proteomes" id="UP000826212">
    <property type="component" value="Chromosome"/>
</dbReference>
<accession>A0AC61NF51</accession>
<evidence type="ECO:0000313" key="2">
    <source>
        <dbReference type="Proteomes" id="UP000826212"/>
    </source>
</evidence>
<evidence type="ECO:0000313" key="1">
    <source>
        <dbReference type="EMBL" id="QZE14223.1"/>
    </source>
</evidence>
<name>A0AC61NF51_9BACT</name>
<gene>
    <name evidence="1" type="ORF">K4L44_17190</name>
</gene>
<keyword evidence="2" id="KW-1185">Reference proteome</keyword>
<protein>
    <submittedName>
        <fullName evidence="1">Uncharacterized protein</fullName>
    </submittedName>
</protein>
<reference evidence="1" key="1">
    <citation type="submission" date="2021-08" db="EMBL/GenBank/DDBJ databases">
        <title>Novel anaerobic bacterium isolated from sea squirt in East Sea, Republic of Korea.</title>
        <authorList>
            <person name="Nguyen T.H."/>
            <person name="Li Z."/>
            <person name="Lee Y.-J."/>
            <person name="Ko J."/>
            <person name="Kim S.-G."/>
        </authorList>
    </citation>
    <scope>NUCLEOTIDE SEQUENCE</scope>
    <source>
        <strain evidence="1">KCTC 25031</strain>
    </source>
</reference>
<proteinExistence type="predicted"/>
<organism evidence="1 2">
    <name type="scientific">Halosquirtibacter laminarini</name>
    <dbReference type="NCBI Taxonomy" id="3374600"/>
    <lineage>
        <taxon>Bacteria</taxon>
        <taxon>Pseudomonadati</taxon>
        <taxon>Bacteroidota</taxon>
        <taxon>Bacteroidia</taxon>
        <taxon>Marinilabiliales</taxon>
        <taxon>Prolixibacteraceae</taxon>
        <taxon>Halosquirtibacter</taxon>
    </lineage>
</organism>
<dbReference type="EMBL" id="CP081303">
    <property type="protein sequence ID" value="QZE14223.1"/>
    <property type="molecule type" value="Genomic_DNA"/>
</dbReference>
<sequence>MKYVILLFMFINTEYDCFSKDKSTVSQEEVAVIHEINDCEIRGTGDCKEMFLTLKDSTFTDFLGDSTLATGYVSIQVERSIRAIDFIDFGENDICASADGELIHGKREGEWKISQYLNESYPYVRKMRYVNNILDGDCYIYDTKDKLIDTLTFKQGTGGVSGLLSRKWCFEG</sequence>